<dbReference type="PANTHER" id="PTHR42939">
    <property type="entry name" value="ABC TRANSPORTER ATP-BINDING PROTEIN ALBC-RELATED"/>
    <property type="match status" value="1"/>
</dbReference>
<keyword evidence="6" id="KW-1185">Reference proteome</keyword>
<accession>A0A087DH50</accession>
<evidence type="ECO:0000313" key="6">
    <source>
        <dbReference type="Proteomes" id="UP000029033"/>
    </source>
</evidence>
<evidence type="ECO:0000259" key="4">
    <source>
        <dbReference type="PROSITE" id="PS50893"/>
    </source>
</evidence>
<dbReference type="STRING" id="158787.BSCA_1495"/>
<evidence type="ECO:0000256" key="1">
    <source>
        <dbReference type="ARBA" id="ARBA00022448"/>
    </source>
</evidence>
<dbReference type="PROSITE" id="PS50893">
    <property type="entry name" value="ABC_TRANSPORTER_2"/>
    <property type="match status" value="1"/>
</dbReference>
<comment type="caution">
    <text evidence="5">The sequence shown here is derived from an EMBL/GenBank/DDBJ whole genome shotgun (WGS) entry which is preliminary data.</text>
</comment>
<keyword evidence="1" id="KW-0813">Transport</keyword>
<dbReference type="InterPro" id="IPR003593">
    <property type="entry name" value="AAA+_ATPase"/>
</dbReference>
<dbReference type="EC" id="3.6.3.25" evidence="5"/>
<dbReference type="PANTHER" id="PTHR42939:SF3">
    <property type="entry name" value="ABC TRANSPORTER ATP-BINDING COMPONENT"/>
    <property type="match status" value="1"/>
</dbReference>
<feature type="domain" description="ABC transporter" evidence="4">
    <location>
        <begin position="21"/>
        <end position="247"/>
    </location>
</feature>
<dbReference type="CDD" id="cd03230">
    <property type="entry name" value="ABC_DR_subfamily_A"/>
    <property type="match status" value="1"/>
</dbReference>
<sequence length="315" mass="34436">MITADDVAATVAGAAATPMALSVTGVTKRYKSGFTLDDITLDLPVGYIMGLIGPNGAGKSTLIKLILNMIRRDAGEIRIFGRDNRRDEEYVKDRIGVVFDSSYFIETWTVGVAEKAMATMYSTWDHAAFDGYLAGFGLDRRKKIKELSRGMQMKLMLAVALSHEASLLILDEPTSGLDVLARDELMDILQHYIEDGRRSVLFSTHITADLERASDFITYITRGRLYFTGPTSELEESFRLVKGGPGELDAVRRAAVGVHRYETGFDALVRTDDFARLAADGVAGPVSSLSVEPVSIDDIIRLTNVRAGSGQEAAR</sequence>
<keyword evidence="5" id="KW-0378">Hydrolase</keyword>
<dbReference type="InterPro" id="IPR027417">
    <property type="entry name" value="P-loop_NTPase"/>
</dbReference>
<dbReference type="GeneID" id="85166155"/>
<dbReference type="InterPro" id="IPR003439">
    <property type="entry name" value="ABC_transporter-like_ATP-bd"/>
</dbReference>
<dbReference type="SUPFAM" id="SSF52540">
    <property type="entry name" value="P-loop containing nucleoside triphosphate hydrolases"/>
    <property type="match status" value="1"/>
</dbReference>
<organism evidence="5 6">
    <name type="scientific">Bifidobacterium scardovii</name>
    <dbReference type="NCBI Taxonomy" id="158787"/>
    <lineage>
        <taxon>Bacteria</taxon>
        <taxon>Bacillati</taxon>
        <taxon>Actinomycetota</taxon>
        <taxon>Actinomycetes</taxon>
        <taxon>Bifidobacteriales</taxon>
        <taxon>Bifidobacteriaceae</taxon>
        <taxon>Bifidobacterium</taxon>
    </lineage>
</organism>
<gene>
    <name evidence="5" type="ORF">BSCA_1495</name>
</gene>
<dbReference type="GO" id="GO:0016887">
    <property type="term" value="F:ATP hydrolysis activity"/>
    <property type="evidence" value="ECO:0007669"/>
    <property type="project" value="InterPro"/>
</dbReference>
<name>A0A087DH50_9BIFI</name>
<keyword evidence="3 5" id="KW-0067">ATP-binding</keyword>
<proteinExistence type="predicted"/>
<dbReference type="Proteomes" id="UP000029033">
    <property type="component" value="Unassembled WGS sequence"/>
</dbReference>
<dbReference type="SMART" id="SM00382">
    <property type="entry name" value="AAA"/>
    <property type="match status" value="1"/>
</dbReference>
<dbReference type="GO" id="GO:0005524">
    <property type="term" value="F:ATP binding"/>
    <property type="evidence" value="ECO:0007669"/>
    <property type="project" value="UniProtKB-KW"/>
</dbReference>
<dbReference type="eggNOG" id="COG1131">
    <property type="taxonomic scope" value="Bacteria"/>
</dbReference>
<dbReference type="AlphaFoldDB" id="A0A087DH50"/>
<dbReference type="InterPro" id="IPR051782">
    <property type="entry name" value="ABC_Transporter_VariousFunc"/>
</dbReference>
<evidence type="ECO:0000313" key="5">
    <source>
        <dbReference type="EMBL" id="KFI94850.1"/>
    </source>
</evidence>
<protein>
    <submittedName>
        <fullName evidence="5">ABC transporter ATP-binding protein</fullName>
        <ecNumber evidence="5">3.6.3.25</ecNumber>
    </submittedName>
</protein>
<evidence type="ECO:0000256" key="3">
    <source>
        <dbReference type="ARBA" id="ARBA00022840"/>
    </source>
</evidence>
<dbReference type="EMBL" id="JGZO01000005">
    <property type="protein sequence ID" value="KFI94850.1"/>
    <property type="molecule type" value="Genomic_DNA"/>
</dbReference>
<dbReference type="Pfam" id="PF00005">
    <property type="entry name" value="ABC_tran"/>
    <property type="match status" value="1"/>
</dbReference>
<dbReference type="RefSeq" id="WP_046726184.1">
    <property type="nucleotide sequence ID" value="NZ_CAUPKV010000007.1"/>
</dbReference>
<dbReference type="Gene3D" id="3.40.50.300">
    <property type="entry name" value="P-loop containing nucleotide triphosphate hydrolases"/>
    <property type="match status" value="1"/>
</dbReference>
<reference evidence="5 6" key="1">
    <citation type="submission" date="2014-03" db="EMBL/GenBank/DDBJ databases">
        <title>Genomics of Bifidobacteria.</title>
        <authorList>
            <person name="Ventura M."/>
            <person name="Milani C."/>
            <person name="Lugli G.A."/>
        </authorList>
    </citation>
    <scope>NUCLEOTIDE SEQUENCE [LARGE SCALE GENOMIC DNA]</scope>
    <source>
        <strain evidence="5 6">LMG 21589</strain>
    </source>
</reference>
<evidence type="ECO:0000256" key="2">
    <source>
        <dbReference type="ARBA" id="ARBA00022741"/>
    </source>
</evidence>
<keyword evidence="2" id="KW-0547">Nucleotide-binding</keyword>